<proteinExistence type="predicted"/>
<keyword evidence="5" id="KW-1185">Reference proteome</keyword>
<feature type="domain" description="Serine hydrolase" evidence="3">
    <location>
        <begin position="1"/>
        <end position="227"/>
    </location>
</feature>
<reference evidence="4 5" key="1">
    <citation type="journal article" date="2011" name="Proc. Natl. Acad. Sci. U.S.A.">
        <title>Evolutionary erosion of yeast sex chromosomes by mating-type switching accidents.</title>
        <authorList>
            <person name="Gordon J.L."/>
            <person name="Armisen D."/>
            <person name="Proux-Wera E."/>
            <person name="Oheigeartaigh S.S."/>
            <person name="Byrne K.P."/>
            <person name="Wolfe K.H."/>
        </authorList>
    </citation>
    <scope>NUCLEOTIDE SEQUENCE [LARGE SCALE GENOMIC DNA]</scope>
    <source>
        <strain evidence="5">ATCC 10662 / CBS 1146 / NBRC 0425 / NCYC 2629 / NRRL Y-866</strain>
    </source>
</reference>
<dbReference type="Proteomes" id="UP000005627">
    <property type="component" value="Chromosome 2"/>
</dbReference>
<dbReference type="InterPro" id="IPR029058">
    <property type="entry name" value="AB_hydrolase_fold"/>
</dbReference>
<dbReference type="PANTHER" id="PTHR48070:SF6">
    <property type="entry name" value="ESTERASE OVCA2"/>
    <property type="match status" value="1"/>
</dbReference>
<evidence type="ECO:0000256" key="1">
    <source>
        <dbReference type="ARBA" id="ARBA00022801"/>
    </source>
</evidence>
<dbReference type="KEGG" id="tdl:TDEL_0B03690"/>
<evidence type="ECO:0000313" key="5">
    <source>
        <dbReference type="Proteomes" id="UP000005627"/>
    </source>
</evidence>
<accession>G8ZPF4</accession>
<feature type="region of interest" description="Disordered" evidence="2">
    <location>
        <begin position="238"/>
        <end position="257"/>
    </location>
</feature>
<dbReference type="AlphaFoldDB" id="G8ZPF4"/>
<dbReference type="Pfam" id="PF03959">
    <property type="entry name" value="FSH1"/>
    <property type="match status" value="1"/>
</dbReference>
<dbReference type="RefSeq" id="XP_003679709.1">
    <property type="nucleotide sequence ID" value="XM_003679661.1"/>
</dbReference>
<dbReference type="eggNOG" id="KOG2551">
    <property type="taxonomic scope" value="Eukaryota"/>
</dbReference>
<evidence type="ECO:0000313" key="4">
    <source>
        <dbReference type="EMBL" id="CCE90498.1"/>
    </source>
</evidence>
<dbReference type="GO" id="GO:0005634">
    <property type="term" value="C:nucleus"/>
    <property type="evidence" value="ECO:0007669"/>
    <property type="project" value="TreeGrafter"/>
</dbReference>
<gene>
    <name evidence="4" type="primary">TDEL0B03690</name>
    <name evidence="4" type="ORF">TDEL_0B03690</name>
</gene>
<dbReference type="FunCoup" id="G8ZPF4">
    <property type="interactions" value="297"/>
</dbReference>
<sequence>MTATKKVLMLHGFVQSGKIFSSKTGGLRKSLMKMGYELYYPTAPLIVDKQMIKNLHRSKNEDGKETIDIASEFSTSNTTDDLNGWYIRDGPGLSDFKIERLTLDYLHDYVVQNGPFDGLMGFSQGAGLAGYLLTNFNGILNLSPEQQPPLKFFISFSGFKFEPEHFQKSYIKKVSVPSLHVQGELDTVVTEARSSALFYCFEETSRALLKHAGGHFVPNSKPFVMQVCGWIQSIMSPVSSKDPLSSSQETEKPDLDEDLLSMIDSIGKV</sequence>
<dbReference type="InParanoid" id="G8ZPF4"/>
<dbReference type="SUPFAM" id="SSF53474">
    <property type="entry name" value="alpha/beta-Hydrolases"/>
    <property type="match status" value="1"/>
</dbReference>
<dbReference type="InterPro" id="IPR005645">
    <property type="entry name" value="FSH-like_dom"/>
</dbReference>
<evidence type="ECO:0000256" key="2">
    <source>
        <dbReference type="SAM" id="MobiDB-lite"/>
    </source>
</evidence>
<evidence type="ECO:0000259" key="3">
    <source>
        <dbReference type="Pfam" id="PF03959"/>
    </source>
</evidence>
<feature type="compositionally biased region" description="Low complexity" evidence="2">
    <location>
        <begin position="238"/>
        <end position="247"/>
    </location>
</feature>
<keyword evidence="1" id="KW-0378">Hydrolase</keyword>
<dbReference type="GO" id="GO:0005777">
    <property type="term" value="C:peroxisome"/>
    <property type="evidence" value="ECO:0007669"/>
    <property type="project" value="EnsemblFungi"/>
</dbReference>
<dbReference type="InterPro" id="IPR050593">
    <property type="entry name" value="LovG"/>
</dbReference>
<dbReference type="HOGENOM" id="CLU_051938_2_2_1"/>
<dbReference type="GO" id="GO:0016787">
    <property type="term" value="F:hydrolase activity"/>
    <property type="evidence" value="ECO:0007669"/>
    <property type="project" value="UniProtKB-KW"/>
</dbReference>
<dbReference type="EMBL" id="HE616743">
    <property type="protein sequence ID" value="CCE90498.1"/>
    <property type="molecule type" value="Genomic_DNA"/>
</dbReference>
<dbReference type="GeneID" id="11504577"/>
<dbReference type="Gene3D" id="3.40.50.1820">
    <property type="entry name" value="alpha/beta hydrolase"/>
    <property type="match status" value="1"/>
</dbReference>
<organism evidence="4 5">
    <name type="scientific">Torulaspora delbrueckii</name>
    <name type="common">Yeast</name>
    <name type="synonym">Candida colliculosa</name>
    <dbReference type="NCBI Taxonomy" id="4950"/>
    <lineage>
        <taxon>Eukaryota</taxon>
        <taxon>Fungi</taxon>
        <taxon>Dikarya</taxon>
        <taxon>Ascomycota</taxon>
        <taxon>Saccharomycotina</taxon>
        <taxon>Saccharomycetes</taxon>
        <taxon>Saccharomycetales</taxon>
        <taxon>Saccharomycetaceae</taxon>
        <taxon>Torulaspora</taxon>
    </lineage>
</organism>
<dbReference type="OrthoDB" id="2094269at2759"/>
<dbReference type="PANTHER" id="PTHR48070">
    <property type="entry name" value="ESTERASE OVCA2"/>
    <property type="match status" value="1"/>
</dbReference>
<name>G8ZPF4_TORDE</name>
<protein>
    <recommendedName>
        <fullName evidence="3">Serine hydrolase domain-containing protein</fullName>
    </recommendedName>
</protein>